<evidence type="ECO:0000256" key="1">
    <source>
        <dbReference type="ARBA" id="ARBA00004651"/>
    </source>
</evidence>
<evidence type="ECO:0000313" key="9">
    <source>
        <dbReference type="Proteomes" id="UP000736583"/>
    </source>
</evidence>
<feature type="transmembrane region" description="Helical" evidence="6">
    <location>
        <begin position="198"/>
        <end position="217"/>
    </location>
</feature>
<keyword evidence="5 6" id="KW-0472">Membrane</keyword>
<feature type="transmembrane region" description="Helical" evidence="6">
    <location>
        <begin position="18"/>
        <end position="36"/>
    </location>
</feature>
<evidence type="ECO:0000256" key="4">
    <source>
        <dbReference type="ARBA" id="ARBA00022989"/>
    </source>
</evidence>
<dbReference type="RefSeq" id="WP_216457044.1">
    <property type="nucleotide sequence ID" value="NZ_JAHLQL010000003.1"/>
</dbReference>
<dbReference type="PANTHER" id="PTHR46795:SF3">
    <property type="entry name" value="ABC TRANSPORTER PERMEASE"/>
    <property type="match status" value="1"/>
</dbReference>
<keyword evidence="4 6" id="KW-1133">Transmembrane helix</keyword>
<accession>A0ABS6F3L8</accession>
<dbReference type="InterPro" id="IPR052536">
    <property type="entry name" value="ABC-4_Integral_Memb_Prot"/>
</dbReference>
<evidence type="ECO:0000259" key="7">
    <source>
        <dbReference type="Pfam" id="PF02687"/>
    </source>
</evidence>
<feature type="transmembrane region" description="Helical" evidence="6">
    <location>
        <begin position="56"/>
        <end position="76"/>
    </location>
</feature>
<keyword evidence="2 6" id="KW-1003">Cell membrane</keyword>
<keyword evidence="9" id="KW-1185">Reference proteome</keyword>
<dbReference type="EMBL" id="JAHLQL010000003">
    <property type="protein sequence ID" value="MBU5592208.1"/>
    <property type="molecule type" value="Genomic_DNA"/>
</dbReference>
<feature type="transmembrane region" description="Helical" evidence="6">
    <location>
        <begin position="237"/>
        <end position="257"/>
    </location>
</feature>
<sequence length="657" mass="75954">MGLLEISIKNIKRNIANYILYFLSLTFIVLVFFTFSNIQYISEFLTESNFFQYSSLYFSFMNSILIFFSALFLWYCNSFFIKKRSKEFALYSVLGVKKRTLGFMVFFETLVIGLLALILGLLLGIVFLKLFLMILLSLMSLNTNNARFYLSYRAIKHTTYVFLIVFLVTSIKNFISIKRIKLLRLFKGDTTLLKEPKASILLSILFVALMVKGYTSIVDFYINASLNPESFFKIFKALAYITLATYGIYSTFILLIVKLSKKNKFHYYKSANMISTSRLLYRLRKNAFALANITLLIAGTIIAVGSAFSYYHYVNQNIPLKEPFSFCYISDETSFDKEMRNIIEKYPDNGLLSETEATFIRVNGNWPQLGSTAFQKSDSRFSVISLDEYKKLSNALGFESPPDYLEHNEVLITDINYYTGIVNDYKKSIIRITNNNKSYKIAGYYNKNIINDSLISRLVVVNNNEYNSLKENQKIYRFKGFLVKNSTSSNALNNELKTRFDEIIKENNLTPPNEHNLIENNFASFYEIYHVSAQGSGSILFCGSFLGFIFLICTASMIFFKQLSDATDDKYEYDILRNLGASEKEIKRCINKQVVLFFLIPLFIGVLHSILILNLISFISTINMFKPIFFTLISYTVIYLVYCKITINSYYKIIESE</sequence>
<proteinExistence type="inferred from homology"/>
<feature type="transmembrane region" description="Helical" evidence="6">
    <location>
        <begin position="624"/>
        <end position="642"/>
    </location>
</feature>
<comment type="similarity">
    <text evidence="6">Belongs to the ABC-4 integral membrane protein family.</text>
</comment>
<feature type="transmembrane region" description="Helical" evidence="6">
    <location>
        <begin position="105"/>
        <end position="138"/>
    </location>
</feature>
<feature type="transmembrane region" description="Helical" evidence="6">
    <location>
        <begin position="538"/>
        <end position="560"/>
    </location>
</feature>
<feature type="domain" description="ABC3 transporter permease C-terminal" evidence="7">
    <location>
        <begin position="60"/>
        <end position="180"/>
    </location>
</feature>
<keyword evidence="3 6" id="KW-0812">Transmembrane</keyword>
<feature type="domain" description="ABC3 transporter permease C-terminal" evidence="7">
    <location>
        <begin position="545"/>
        <end position="641"/>
    </location>
</feature>
<organism evidence="8 9">
    <name type="scientific">Clostridium simiarum</name>
    <dbReference type="NCBI Taxonomy" id="2841506"/>
    <lineage>
        <taxon>Bacteria</taxon>
        <taxon>Bacillati</taxon>
        <taxon>Bacillota</taxon>
        <taxon>Clostridia</taxon>
        <taxon>Eubacteriales</taxon>
        <taxon>Clostridiaceae</taxon>
        <taxon>Clostridium</taxon>
    </lineage>
</organism>
<gene>
    <name evidence="8" type="ORF">KQI89_10585</name>
</gene>
<evidence type="ECO:0000256" key="5">
    <source>
        <dbReference type="ARBA" id="ARBA00023136"/>
    </source>
</evidence>
<dbReference type="InterPro" id="IPR003838">
    <property type="entry name" value="ABC3_permease_C"/>
</dbReference>
<evidence type="ECO:0000313" key="8">
    <source>
        <dbReference type="EMBL" id="MBU5592208.1"/>
    </source>
</evidence>
<dbReference type="PIRSF" id="PIRSF018968">
    <property type="entry name" value="ABC_permease_BceB"/>
    <property type="match status" value="1"/>
</dbReference>
<dbReference type="Proteomes" id="UP000736583">
    <property type="component" value="Unassembled WGS sequence"/>
</dbReference>
<dbReference type="PANTHER" id="PTHR46795">
    <property type="entry name" value="ABC TRANSPORTER PERMEASE-RELATED-RELATED"/>
    <property type="match status" value="1"/>
</dbReference>
<comment type="subcellular location">
    <subcellularLocation>
        <location evidence="1 6">Cell membrane</location>
        <topology evidence="1 6">Multi-pass membrane protein</topology>
    </subcellularLocation>
</comment>
<evidence type="ECO:0000256" key="2">
    <source>
        <dbReference type="ARBA" id="ARBA00022475"/>
    </source>
</evidence>
<reference evidence="8 9" key="1">
    <citation type="submission" date="2021-06" db="EMBL/GenBank/DDBJ databases">
        <authorList>
            <person name="Sun Q."/>
            <person name="Li D."/>
        </authorList>
    </citation>
    <scope>NUCLEOTIDE SEQUENCE [LARGE SCALE GENOMIC DNA]</scope>
    <source>
        <strain evidence="8 9">MSJ-4</strain>
    </source>
</reference>
<dbReference type="InterPro" id="IPR027022">
    <property type="entry name" value="ABC_permease_BceB-typ"/>
</dbReference>
<feature type="transmembrane region" description="Helical" evidence="6">
    <location>
        <begin position="158"/>
        <end position="177"/>
    </location>
</feature>
<feature type="transmembrane region" description="Helical" evidence="6">
    <location>
        <begin position="287"/>
        <end position="311"/>
    </location>
</feature>
<name>A0ABS6F3L8_9CLOT</name>
<keyword evidence="6" id="KW-0813">Transport</keyword>
<evidence type="ECO:0000256" key="6">
    <source>
        <dbReference type="PIRNR" id="PIRNR018968"/>
    </source>
</evidence>
<protein>
    <submittedName>
        <fullName evidence="8">ABC transporter permease</fullName>
    </submittedName>
</protein>
<dbReference type="Pfam" id="PF02687">
    <property type="entry name" value="FtsX"/>
    <property type="match status" value="2"/>
</dbReference>
<comment type="caution">
    <text evidence="8">The sequence shown here is derived from an EMBL/GenBank/DDBJ whole genome shotgun (WGS) entry which is preliminary data.</text>
</comment>
<feature type="transmembrane region" description="Helical" evidence="6">
    <location>
        <begin position="594"/>
        <end position="618"/>
    </location>
</feature>
<evidence type="ECO:0000256" key="3">
    <source>
        <dbReference type="ARBA" id="ARBA00022692"/>
    </source>
</evidence>